<dbReference type="NCBIfam" id="TIGR02564">
    <property type="entry name" value="cas_Csy1"/>
    <property type="match status" value="1"/>
</dbReference>
<dbReference type="AlphaFoldDB" id="A0A4Y4D0C7"/>
<keyword evidence="2" id="KW-1185">Reference proteome</keyword>
<protein>
    <submittedName>
        <fullName evidence="1">Type I-F CRISPR-associated protein Csy1</fullName>
    </submittedName>
</protein>
<sequence>MSDSPQDRSALFRAAIERFLQERLASKLDKLADDDPKRSELLAQYAPETWLADAARRVAQIQTVTHSLKPIHPEARGTNLYCPPESLPSHCEVGSHVLSADFAGDVVGNAAALDVYKFLKVAVEERPLLEWMQRDDADLLAALSDDQERAQAWADAFNSVTEPASEIPASHGLAKQLYWLTGDDPANDGDFHLLAPLYASSFAHTVFRTINEDRFSEPAKAAQKARWERLDHNGVSREYPDLAVQKFGGTKPQNISQLNSERGGSNYLLPSLPPRWKNREVQAPWYVDSVLSRFGHSEGVWAQVRELRDFLRSDPPPTMETRDRREGLIDSLIDGLVDFAERLQMTLPAGWSRDTRCRLPEVEQLWLDPGRVLENADDDTAFCDRWHKMDWPAEVGSRFGNWLNKQMGPDLPLGDVEVRQWQTELLLQQGWAQRLHELRGQLDAPRYIPTREGV</sequence>
<reference evidence="1 2" key="1">
    <citation type="submission" date="2019-06" db="EMBL/GenBank/DDBJ databases">
        <title>Whole genome shotgun sequence of Zoogloea ramigera NBRC 15342.</title>
        <authorList>
            <person name="Hosoyama A."/>
            <person name="Uohara A."/>
            <person name="Ohji S."/>
            <person name="Ichikawa N."/>
        </authorList>
    </citation>
    <scope>NUCLEOTIDE SEQUENCE [LARGE SCALE GENOMIC DNA]</scope>
    <source>
        <strain evidence="1 2">NBRC 15342</strain>
    </source>
</reference>
<comment type="caution">
    <text evidence="1">The sequence shown here is derived from an EMBL/GenBank/DDBJ whole genome shotgun (WGS) entry which is preliminary data.</text>
</comment>
<name>A0A4Y4D0C7_ZOORA</name>
<dbReference type="OrthoDB" id="9815616at2"/>
<dbReference type="Proteomes" id="UP000318422">
    <property type="component" value="Unassembled WGS sequence"/>
</dbReference>
<evidence type="ECO:0000313" key="1">
    <source>
        <dbReference type="EMBL" id="GEC97409.1"/>
    </source>
</evidence>
<dbReference type="Pfam" id="PF09611">
    <property type="entry name" value="Cas_Csy1"/>
    <property type="match status" value="1"/>
</dbReference>
<dbReference type="EMBL" id="BJNV01000085">
    <property type="protein sequence ID" value="GEC97409.1"/>
    <property type="molecule type" value="Genomic_DNA"/>
</dbReference>
<dbReference type="CDD" id="cd09735">
    <property type="entry name" value="Csy1_I-F"/>
    <property type="match status" value="1"/>
</dbReference>
<proteinExistence type="predicted"/>
<dbReference type="InterPro" id="IPR013397">
    <property type="entry name" value="CRISPR-assoc_prot_Csy1"/>
</dbReference>
<dbReference type="RefSeq" id="WP_141354701.1">
    <property type="nucleotide sequence ID" value="NZ_BJNV01000085.1"/>
</dbReference>
<gene>
    <name evidence="1" type="ORF">ZRA01_34820</name>
</gene>
<accession>A0A4Y4D0C7</accession>
<evidence type="ECO:0000313" key="2">
    <source>
        <dbReference type="Proteomes" id="UP000318422"/>
    </source>
</evidence>
<organism evidence="1 2">
    <name type="scientific">Zoogloea ramigera</name>
    <dbReference type="NCBI Taxonomy" id="350"/>
    <lineage>
        <taxon>Bacteria</taxon>
        <taxon>Pseudomonadati</taxon>
        <taxon>Pseudomonadota</taxon>
        <taxon>Betaproteobacteria</taxon>
        <taxon>Rhodocyclales</taxon>
        <taxon>Zoogloeaceae</taxon>
        <taxon>Zoogloea</taxon>
    </lineage>
</organism>